<dbReference type="GO" id="GO:0016874">
    <property type="term" value="F:ligase activity"/>
    <property type="evidence" value="ECO:0007669"/>
    <property type="project" value="UniProtKB-KW"/>
</dbReference>
<keyword evidence="4" id="KW-1185">Reference proteome</keyword>
<dbReference type="Proteomes" id="UP000037460">
    <property type="component" value="Unassembled WGS sequence"/>
</dbReference>
<dbReference type="EMBL" id="JWZX01002887">
    <property type="protein sequence ID" value="KOO26133.1"/>
    <property type="molecule type" value="Genomic_DNA"/>
</dbReference>
<evidence type="ECO:0000256" key="1">
    <source>
        <dbReference type="SAM" id="SignalP"/>
    </source>
</evidence>
<feature type="domain" description="Biotin-protein ligase N-terminal" evidence="2">
    <location>
        <begin position="69"/>
        <end position="116"/>
    </location>
</feature>
<feature type="chain" id="PRO_5005601894" evidence="1">
    <location>
        <begin position="17"/>
        <end position="276"/>
    </location>
</feature>
<name>A0A0M0JIR9_9EUKA</name>
<proteinExistence type="predicted"/>
<evidence type="ECO:0000259" key="2">
    <source>
        <dbReference type="Pfam" id="PF09825"/>
    </source>
</evidence>
<dbReference type="Gene3D" id="3.40.50.880">
    <property type="match status" value="1"/>
</dbReference>
<protein>
    <submittedName>
        <fullName evidence="3">Biotin apo-protein ligase-related protein</fullName>
    </submittedName>
</protein>
<keyword evidence="3" id="KW-0436">Ligase</keyword>
<feature type="signal peptide" evidence="1">
    <location>
        <begin position="1"/>
        <end position="16"/>
    </location>
</feature>
<organism evidence="3 4">
    <name type="scientific">Chrysochromulina tobinii</name>
    <dbReference type="NCBI Taxonomy" id="1460289"/>
    <lineage>
        <taxon>Eukaryota</taxon>
        <taxon>Haptista</taxon>
        <taxon>Haptophyta</taxon>
        <taxon>Prymnesiophyceae</taxon>
        <taxon>Prymnesiales</taxon>
        <taxon>Chrysochromulinaceae</taxon>
        <taxon>Chrysochromulina</taxon>
    </lineage>
</organism>
<reference evidence="4" key="1">
    <citation type="journal article" date="2015" name="PLoS Genet.">
        <title>Genome Sequence and Transcriptome Analyses of Chrysochromulina tobin: Metabolic Tools for Enhanced Algal Fitness in the Prominent Order Prymnesiales (Haptophyceae).</title>
        <authorList>
            <person name="Hovde B.T."/>
            <person name="Deodato C.R."/>
            <person name="Hunsperger H.M."/>
            <person name="Ryken S.A."/>
            <person name="Yost W."/>
            <person name="Jha R.K."/>
            <person name="Patterson J."/>
            <person name="Monnat R.J. Jr."/>
            <person name="Barlow S.B."/>
            <person name="Starkenburg S.R."/>
            <person name="Cattolico R.A."/>
        </authorList>
    </citation>
    <scope>NUCLEOTIDE SEQUENCE</scope>
    <source>
        <strain evidence="4">CCMP291</strain>
    </source>
</reference>
<accession>A0A0M0JIR9</accession>
<evidence type="ECO:0000313" key="4">
    <source>
        <dbReference type="Proteomes" id="UP000037460"/>
    </source>
</evidence>
<comment type="caution">
    <text evidence="3">The sequence shown here is derived from an EMBL/GenBank/DDBJ whole genome shotgun (WGS) entry which is preliminary data.</text>
</comment>
<dbReference type="InterPro" id="IPR029062">
    <property type="entry name" value="Class_I_gatase-like"/>
</dbReference>
<dbReference type="SUPFAM" id="SSF52317">
    <property type="entry name" value="Class I glutamine amidotransferase-like"/>
    <property type="match status" value="1"/>
</dbReference>
<gene>
    <name evidence="3" type="ORF">Ctob_001349</name>
</gene>
<sequence>MRFALLVVSVFACSAADSSLRVALYVGSGSNAGSAGNFSEALAQLVARGVLASFDSLADADVGAKLTPSAFDVVVFPGGSGSGEFNAIGEAGQAAVRAFVAAGKGYYGTCAGGFLALTATCCSNSTHAALPGYCDGGVGCSNKTDALALIDYAAAEPWDRGHGMVSMIYDDNTVAMLKLDPAVYGGGRNTSVLYYQGPIADRAYPSKGYTSGATFTSEIHSGHPNLTTGQMIGTTALAYTTYGEGRVLISIPHPEETVPRLNDVVAAYVLYAGKAI</sequence>
<dbReference type="AlphaFoldDB" id="A0A0M0JIR9"/>
<dbReference type="InterPro" id="IPR019197">
    <property type="entry name" value="Biotin-prot_ligase_N"/>
</dbReference>
<dbReference type="Pfam" id="PF09825">
    <property type="entry name" value="BPL_N"/>
    <property type="match status" value="1"/>
</dbReference>
<evidence type="ECO:0000313" key="3">
    <source>
        <dbReference type="EMBL" id="KOO26133.1"/>
    </source>
</evidence>
<keyword evidence="1" id="KW-0732">Signal</keyword>